<feature type="compositionally biased region" description="Low complexity" evidence="2">
    <location>
        <begin position="194"/>
        <end position="208"/>
    </location>
</feature>
<feature type="signal peptide" evidence="3">
    <location>
        <begin position="1"/>
        <end position="25"/>
    </location>
</feature>
<protein>
    <submittedName>
        <fullName evidence="5">Protein disulfide isomerase fusion protein</fullName>
    </submittedName>
</protein>
<dbReference type="EMBL" id="FN649748">
    <property type="protein sequence ID" value="CBJ26887.1"/>
    <property type="molecule type" value="Genomic_DNA"/>
</dbReference>
<feature type="compositionally biased region" description="Low complexity" evidence="2">
    <location>
        <begin position="43"/>
        <end position="59"/>
    </location>
</feature>
<feature type="region of interest" description="Disordered" evidence="2">
    <location>
        <begin position="194"/>
        <end position="221"/>
    </location>
</feature>
<dbReference type="OrthoDB" id="59470at2759"/>
<keyword evidence="3" id="KW-0732">Signal</keyword>
<feature type="region of interest" description="Disordered" evidence="2">
    <location>
        <begin position="38"/>
        <end position="59"/>
    </location>
</feature>
<dbReference type="PANTHER" id="PTHR45672">
    <property type="entry name" value="PROTEIN DISULFIDE-ISOMERASE C17H9.14C-RELATED"/>
    <property type="match status" value="1"/>
</dbReference>
<dbReference type="InterPro" id="IPR036249">
    <property type="entry name" value="Thioredoxin-like_sf"/>
</dbReference>
<dbReference type="Gene3D" id="3.40.30.10">
    <property type="entry name" value="Glutaredoxin"/>
    <property type="match status" value="1"/>
</dbReference>
<feature type="compositionally biased region" description="Low complexity" evidence="2">
    <location>
        <begin position="355"/>
        <end position="364"/>
    </location>
</feature>
<gene>
    <name evidence="5" type="primary">Pdi2</name>
    <name evidence="5" type="ORF">Esi_0048_0113</name>
</gene>
<keyword evidence="6" id="KW-1185">Reference proteome</keyword>
<evidence type="ECO:0000256" key="3">
    <source>
        <dbReference type="SAM" id="SignalP"/>
    </source>
</evidence>
<dbReference type="PROSITE" id="PS00194">
    <property type="entry name" value="THIOREDOXIN_1"/>
    <property type="match status" value="1"/>
</dbReference>
<dbReference type="GO" id="GO:0003756">
    <property type="term" value="F:protein disulfide isomerase activity"/>
    <property type="evidence" value="ECO:0007669"/>
    <property type="project" value="TreeGrafter"/>
</dbReference>
<dbReference type="SUPFAM" id="SSF52833">
    <property type="entry name" value="Thioredoxin-like"/>
    <property type="match status" value="1"/>
</dbReference>
<dbReference type="InParanoid" id="D7G2R2"/>
<dbReference type="Pfam" id="PF00085">
    <property type="entry name" value="Thioredoxin"/>
    <property type="match status" value="1"/>
</dbReference>
<dbReference type="STRING" id="2880.D7G2R2"/>
<evidence type="ECO:0000259" key="4">
    <source>
        <dbReference type="PROSITE" id="PS51352"/>
    </source>
</evidence>
<feature type="chain" id="PRO_5003096105" evidence="3">
    <location>
        <begin position="26"/>
        <end position="499"/>
    </location>
</feature>
<evidence type="ECO:0000256" key="1">
    <source>
        <dbReference type="ARBA" id="ARBA00006347"/>
    </source>
</evidence>
<feature type="compositionally biased region" description="Low complexity" evidence="2">
    <location>
        <begin position="465"/>
        <end position="481"/>
    </location>
</feature>
<dbReference type="Proteomes" id="UP000002630">
    <property type="component" value="Linkage Group LG23"/>
</dbReference>
<dbReference type="PROSITE" id="PS51352">
    <property type="entry name" value="THIOREDOXIN_2"/>
    <property type="match status" value="1"/>
</dbReference>
<feature type="domain" description="Thioredoxin" evidence="4">
    <location>
        <begin position="53"/>
        <end position="187"/>
    </location>
</feature>
<evidence type="ECO:0000256" key="2">
    <source>
        <dbReference type="SAM" id="MobiDB-lite"/>
    </source>
</evidence>
<feature type="region of interest" description="Disordered" evidence="2">
    <location>
        <begin position="349"/>
        <end position="411"/>
    </location>
</feature>
<dbReference type="GO" id="GO:0005783">
    <property type="term" value="C:endoplasmic reticulum"/>
    <property type="evidence" value="ECO:0007669"/>
    <property type="project" value="TreeGrafter"/>
</dbReference>
<accession>D7G2R2</accession>
<dbReference type="PANTHER" id="PTHR45672:SF11">
    <property type="entry name" value="PROTEIN DISULFIDE-ISOMERASE C17H9.14C"/>
    <property type="match status" value="1"/>
</dbReference>
<sequence>MAMDRQARRCMSGVVILLAAMQAGGFFCSMGPAPPAVGGGGAAPSAAGGPPRSSCGGPARAAVVSMPHLGQENTRKAPSAVRSLTLETFDAVAMDPSKHTLVEFFAPWCTPCKKLEPVYEELGRRFETESNVVVAKVDATGEQDLKKRFDITGFPRLKFFPAGGGVEPYSGTRDLESMEEFLKEKVRGLGDWVASSAPKVSPPSAAQRSPPPTVSSKPAPSPYQEYMAARKKHTAQVEAPPAQWVHRTVVPAEEKAAPSPSVRGETGSLYESYMASRIAKENAAKAVESVRLTTGEHGLSECLASGEPDPPIECAAPPAAAAKSGPVASGGLLRKVGFAARASVRRVAGLGRPASSSSSSGSSSVTPNGGSAGQASCGDVSPYEQYMRSRGQSMECGAPEEEEKEQTSRVGGLMTTLRRAGSAFSRLLSPVLNFFLRRDRSKEASCEPGCPDVPDECRAKKEAAIQKPTAPQAAAPQGRQQECLSPYESYMASRKRHAG</sequence>
<comment type="similarity">
    <text evidence="1">Belongs to the protein disulfide isomerase family.</text>
</comment>
<proteinExistence type="inferred from homology"/>
<evidence type="ECO:0000313" key="5">
    <source>
        <dbReference type="EMBL" id="CBJ26887.1"/>
    </source>
</evidence>
<dbReference type="InterPro" id="IPR013766">
    <property type="entry name" value="Thioredoxin_domain"/>
</dbReference>
<dbReference type="AlphaFoldDB" id="D7G2R2"/>
<name>D7G2R2_ECTSI</name>
<keyword evidence="5" id="KW-0413">Isomerase</keyword>
<dbReference type="eggNOG" id="KOG0191">
    <property type="taxonomic scope" value="Eukaryota"/>
</dbReference>
<reference evidence="5 6" key="1">
    <citation type="journal article" date="2010" name="Nature">
        <title>The Ectocarpus genome and the independent evolution of multicellularity in brown algae.</title>
        <authorList>
            <person name="Cock J.M."/>
            <person name="Sterck L."/>
            <person name="Rouze P."/>
            <person name="Scornet D."/>
            <person name="Allen A.E."/>
            <person name="Amoutzias G."/>
            <person name="Anthouard V."/>
            <person name="Artiguenave F."/>
            <person name="Aury J.M."/>
            <person name="Badger J.H."/>
            <person name="Beszteri B."/>
            <person name="Billiau K."/>
            <person name="Bonnet E."/>
            <person name="Bothwell J.H."/>
            <person name="Bowler C."/>
            <person name="Boyen C."/>
            <person name="Brownlee C."/>
            <person name="Carrano C.J."/>
            <person name="Charrier B."/>
            <person name="Cho G.Y."/>
            <person name="Coelho S.M."/>
            <person name="Collen J."/>
            <person name="Corre E."/>
            <person name="Da Silva C."/>
            <person name="Delage L."/>
            <person name="Delaroque N."/>
            <person name="Dittami S.M."/>
            <person name="Doulbeau S."/>
            <person name="Elias M."/>
            <person name="Farnham G."/>
            <person name="Gachon C.M."/>
            <person name="Gschloessl B."/>
            <person name="Heesch S."/>
            <person name="Jabbari K."/>
            <person name="Jubin C."/>
            <person name="Kawai H."/>
            <person name="Kimura K."/>
            <person name="Kloareg B."/>
            <person name="Kupper F.C."/>
            <person name="Lang D."/>
            <person name="Le Bail A."/>
            <person name="Leblanc C."/>
            <person name="Lerouge P."/>
            <person name="Lohr M."/>
            <person name="Lopez P.J."/>
            <person name="Martens C."/>
            <person name="Maumus F."/>
            <person name="Michel G."/>
            <person name="Miranda-Saavedra D."/>
            <person name="Morales J."/>
            <person name="Moreau H."/>
            <person name="Motomura T."/>
            <person name="Nagasato C."/>
            <person name="Napoli C.A."/>
            <person name="Nelson D.R."/>
            <person name="Nyvall-Collen P."/>
            <person name="Peters A.F."/>
            <person name="Pommier C."/>
            <person name="Potin P."/>
            <person name="Poulain J."/>
            <person name="Quesneville H."/>
            <person name="Read B."/>
            <person name="Rensing S.A."/>
            <person name="Ritter A."/>
            <person name="Rousvoal S."/>
            <person name="Samanta M."/>
            <person name="Samson G."/>
            <person name="Schroeder D.C."/>
            <person name="Segurens B."/>
            <person name="Strittmatter M."/>
            <person name="Tonon T."/>
            <person name="Tregear J.W."/>
            <person name="Valentin K."/>
            <person name="von Dassow P."/>
            <person name="Yamagishi T."/>
            <person name="Van de Peer Y."/>
            <person name="Wincker P."/>
        </authorList>
    </citation>
    <scope>NUCLEOTIDE SEQUENCE [LARGE SCALE GENOMIC DNA]</scope>
    <source>
        <strain evidence="6">Ec32 / CCAP1310/4</strain>
    </source>
</reference>
<evidence type="ECO:0000313" key="6">
    <source>
        <dbReference type="Proteomes" id="UP000002630"/>
    </source>
</evidence>
<organism evidence="5 6">
    <name type="scientific">Ectocarpus siliculosus</name>
    <name type="common">Brown alga</name>
    <name type="synonym">Conferva siliculosa</name>
    <dbReference type="NCBI Taxonomy" id="2880"/>
    <lineage>
        <taxon>Eukaryota</taxon>
        <taxon>Sar</taxon>
        <taxon>Stramenopiles</taxon>
        <taxon>Ochrophyta</taxon>
        <taxon>PX clade</taxon>
        <taxon>Phaeophyceae</taxon>
        <taxon>Ectocarpales</taxon>
        <taxon>Ectocarpaceae</taxon>
        <taxon>Ectocarpus</taxon>
    </lineage>
</organism>
<dbReference type="EMBL" id="FN648685">
    <property type="protein sequence ID" value="CBJ26887.1"/>
    <property type="molecule type" value="Genomic_DNA"/>
</dbReference>
<dbReference type="InterPro" id="IPR051063">
    <property type="entry name" value="PDI"/>
</dbReference>
<dbReference type="GO" id="GO:0006457">
    <property type="term" value="P:protein folding"/>
    <property type="evidence" value="ECO:0007669"/>
    <property type="project" value="TreeGrafter"/>
</dbReference>
<feature type="region of interest" description="Disordered" evidence="2">
    <location>
        <begin position="463"/>
        <end position="499"/>
    </location>
</feature>
<dbReference type="InterPro" id="IPR017937">
    <property type="entry name" value="Thioredoxin_CS"/>
</dbReference>